<dbReference type="EMBL" id="VDFY01000285">
    <property type="protein sequence ID" value="TNH21813.1"/>
    <property type="molecule type" value="Genomic_DNA"/>
</dbReference>
<reference evidence="1 2" key="1">
    <citation type="submission" date="2019-06" db="EMBL/GenBank/DDBJ databases">
        <title>Micromonospora ordensis sp. nov., isolated from deep marine sediment.</title>
        <authorList>
            <person name="Veyisoglu A."/>
            <person name="Carro L."/>
            <person name="Klenk H.-P."/>
            <person name="Sahin N."/>
        </authorList>
    </citation>
    <scope>NUCLEOTIDE SEQUENCE [LARGE SCALE GENOMIC DNA]</scope>
    <source>
        <strain evidence="1 2">S2509</strain>
    </source>
</reference>
<dbReference type="Proteomes" id="UP000306145">
    <property type="component" value="Unassembled WGS sequence"/>
</dbReference>
<organism evidence="1 2">
    <name type="scientific">Micromonospora orduensis</name>
    <dbReference type="NCBI Taxonomy" id="1420891"/>
    <lineage>
        <taxon>Bacteria</taxon>
        <taxon>Bacillati</taxon>
        <taxon>Actinomycetota</taxon>
        <taxon>Actinomycetes</taxon>
        <taxon>Micromonosporales</taxon>
        <taxon>Micromonosporaceae</taxon>
        <taxon>Micromonospora</taxon>
    </lineage>
</organism>
<gene>
    <name evidence="1" type="ORF">FHG89_30630</name>
</gene>
<evidence type="ECO:0000313" key="2">
    <source>
        <dbReference type="Proteomes" id="UP000306145"/>
    </source>
</evidence>
<sequence length="80" mass="8180">MAHQPDQNDAAGGPARPVYPHVHVQLSGGNGNAYAIIAAVSRALRRDVGADAAAAFTASAESCGSYDELLQLAMITVDVS</sequence>
<dbReference type="AlphaFoldDB" id="A0A5C4QEK0"/>
<evidence type="ECO:0000313" key="1">
    <source>
        <dbReference type="EMBL" id="TNH21813.1"/>
    </source>
</evidence>
<accession>A0A5C4QEK0</accession>
<comment type="caution">
    <text evidence="1">The sequence shown here is derived from an EMBL/GenBank/DDBJ whole genome shotgun (WGS) entry which is preliminary data.</text>
</comment>
<protein>
    <submittedName>
        <fullName evidence="1">Uncharacterized protein</fullName>
    </submittedName>
</protein>
<keyword evidence="2" id="KW-1185">Reference proteome</keyword>
<proteinExistence type="predicted"/>
<name>A0A5C4QEK0_9ACTN</name>
<dbReference type="RefSeq" id="WP_139587864.1">
    <property type="nucleotide sequence ID" value="NZ_VDFY01000285.1"/>
</dbReference>